<evidence type="ECO:0000313" key="3">
    <source>
        <dbReference type="Proteomes" id="UP001243286"/>
    </source>
</evidence>
<proteinExistence type="predicted"/>
<dbReference type="RefSeq" id="WP_014970557.1">
    <property type="nucleotide sequence ID" value="NZ_JANJYY010000080.1"/>
</dbReference>
<reference evidence="2 3" key="1">
    <citation type="submission" date="2023-04" db="EMBL/GenBank/DDBJ databases">
        <title>Antarctic isolates genomes.</title>
        <authorList>
            <person name="Dimov S.G."/>
        </authorList>
    </citation>
    <scope>NUCLEOTIDE SEQUENCE [LARGE SCALE GENOMIC DNA]</scope>
    <source>
        <strain evidence="2 3">AL19</strain>
    </source>
</reference>
<comment type="caution">
    <text evidence="2">The sequence shown here is derived from an EMBL/GenBank/DDBJ whole genome shotgun (WGS) entry which is preliminary data.</text>
</comment>
<protein>
    <submittedName>
        <fullName evidence="2">PilZ domain-containing protein</fullName>
    </submittedName>
</protein>
<dbReference type="EMBL" id="JASBQV010000024">
    <property type="protein sequence ID" value="MDI3235919.1"/>
    <property type="molecule type" value="Genomic_DNA"/>
</dbReference>
<evidence type="ECO:0000313" key="2">
    <source>
        <dbReference type="EMBL" id="MDI3235919.1"/>
    </source>
</evidence>
<dbReference type="Proteomes" id="UP001243286">
    <property type="component" value="Unassembled WGS sequence"/>
</dbReference>
<gene>
    <name evidence="2" type="ORF">QK289_12955</name>
</gene>
<dbReference type="Pfam" id="PF07238">
    <property type="entry name" value="PilZ"/>
    <property type="match status" value="1"/>
</dbReference>
<evidence type="ECO:0000259" key="1">
    <source>
        <dbReference type="Pfam" id="PF07238"/>
    </source>
</evidence>
<name>A0ABT6R6L3_9BACL</name>
<keyword evidence="3" id="KW-1185">Reference proteome</keyword>
<dbReference type="InterPro" id="IPR009875">
    <property type="entry name" value="PilZ_domain"/>
</dbReference>
<accession>A0ABT6R6L3</accession>
<dbReference type="Gene3D" id="2.40.10.220">
    <property type="entry name" value="predicted glycosyltransferase like domains"/>
    <property type="match status" value="1"/>
</dbReference>
<sequence>MKIKRNESFRYHFDEPITGEFYLVKEGRRTPAGSMEIYNISPSGIAIATPLKLPIDRSTSIVVEFSLLLGAEPLKVSGQILHEKWTEAQRLYGVRLETTKEDQQRIIEAIKQIVKETP</sequence>
<organism evidence="2 3">
    <name type="scientific">Exiguobacterium antarcticum</name>
    <dbReference type="NCBI Taxonomy" id="132920"/>
    <lineage>
        <taxon>Bacteria</taxon>
        <taxon>Bacillati</taxon>
        <taxon>Bacillota</taxon>
        <taxon>Bacilli</taxon>
        <taxon>Bacillales</taxon>
        <taxon>Bacillales Family XII. Incertae Sedis</taxon>
        <taxon>Exiguobacterium</taxon>
    </lineage>
</organism>
<feature type="domain" description="PilZ" evidence="1">
    <location>
        <begin position="22"/>
        <end position="109"/>
    </location>
</feature>